<sequence length="353" mass="38432">MAEIDAENACVTWVRTGDLDEVVRVFGGDPDTGAEETVDGLFGIAYEDLDEDASGVVLVARHGEWAVLVEPFAFRGGNLALLGAITASGEAYRVAWNVNMVTSICYVRHGEVVSLFDAFDLEGATGREWLDELSVSEADWRADWQATAFAVGEELSGVRIDEEWLTRRHALYQLRRPVFTRTAPRLRVDERMRAIAAADPRIARIIAEPTPDKLPEIVRIAADMAVTTAGIDGPLVEEALGLIAEGSRSREVVLRLRDLEKGFTARAWEAYHASPPETRDDSIGPGHDTTYGRWVIKSVAAQALGLTLDPHADLPAMALEVVNTAGGTYLSEENGDIARHHALGEVAVFLEGD</sequence>
<dbReference type="OrthoDB" id="3505363at2"/>
<keyword evidence="2" id="KW-1185">Reference proteome</keyword>
<comment type="caution">
    <text evidence="1">The sequence shown here is derived from an EMBL/GenBank/DDBJ whole genome shotgun (WGS) entry which is preliminary data.</text>
</comment>
<accession>A0A5M3XWD6</accession>
<dbReference type="RefSeq" id="WP_155349237.1">
    <property type="nucleotide sequence ID" value="NZ_BAAAHM010000041.1"/>
</dbReference>
<evidence type="ECO:0000313" key="2">
    <source>
        <dbReference type="Proteomes" id="UP000377595"/>
    </source>
</evidence>
<dbReference type="EMBL" id="BLAF01000051">
    <property type="protein sequence ID" value="GES24389.1"/>
    <property type="molecule type" value="Genomic_DNA"/>
</dbReference>
<evidence type="ECO:0000313" key="1">
    <source>
        <dbReference type="EMBL" id="GES24389.1"/>
    </source>
</evidence>
<reference evidence="1 2" key="1">
    <citation type="submission" date="2019-10" db="EMBL/GenBank/DDBJ databases">
        <title>Whole genome shotgun sequence of Acrocarpospora pleiomorpha NBRC 16267.</title>
        <authorList>
            <person name="Ichikawa N."/>
            <person name="Kimura A."/>
            <person name="Kitahashi Y."/>
            <person name="Komaki H."/>
            <person name="Oguchi A."/>
        </authorList>
    </citation>
    <scope>NUCLEOTIDE SEQUENCE [LARGE SCALE GENOMIC DNA]</scope>
    <source>
        <strain evidence="1 2">NBRC 16267</strain>
    </source>
</reference>
<dbReference type="InterPro" id="IPR045592">
    <property type="entry name" value="DUF6461"/>
</dbReference>
<organism evidence="1 2">
    <name type="scientific">Acrocarpospora pleiomorpha</name>
    <dbReference type="NCBI Taxonomy" id="90975"/>
    <lineage>
        <taxon>Bacteria</taxon>
        <taxon>Bacillati</taxon>
        <taxon>Actinomycetota</taxon>
        <taxon>Actinomycetes</taxon>
        <taxon>Streptosporangiales</taxon>
        <taxon>Streptosporangiaceae</taxon>
        <taxon>Acrocarpospora</taxon>
    </lineage>
</organism>
<name>A0A5M3XWD6_9ACTN</name>
<dbReference type="AlphaFoldDB" id="A0A5M3XWD6"/>
<gene>
    <name evidence="1" type="ORF">Aple_072880</name>
</gene>
<dbReference type="Proteomes" id="UP000377595">
    <property type="component" value="Unassembled WGS sequence"/>
</dbReference>
<protein>
    <submittedName>
        <fullName evidence="1">Uncharacterized protein</fullName>
    </submittedName>
</protein>
<proteinExistence type="predicted"/>
<dbReference type="Pfam" id="PF20062">
    <property type="entry name" value="DUF6461"/>
    <property type="match status" value="1"/>
</dbReference>